<evidence type="ECO:0000313" key="2">
    <source>
        <dbReference type="Proteomes" id="UP000827872"/>
    </source>
</evidence>
<reference evidence="1" key="1">
    <citation type="submission" date="2021-08" db="EMBL/GenBank/DDBJ databases">
        <title>The first chromosome-level gecko genome reveals the dynamic sex chromosomes of Neotropical dwarf geckos (Sphaerodactylidae: Sphaerodactylus).</title>
        <authorList>
            <person name="Pinto B.J."/>
            <person name="Keating S.E."/>
            <person name="Gamble T."/>
        </authorList>
    </citation>
    <scope>NUCLEOTIDE SEQUENCE</scope>
    <source>
        <strain evidence="1">TG3544</strain>
    </source>
</reference>
<sequence length="172" mass="19036">MLRTYPTYPGVLGQDFNMLNMEQNEKGGETAEAPAIQEESDGPVAALQSSGLVSKDGCSGYSSAYSKQSLAGLDWLAKSMVSECALHGQKLIVLEKRSRKLEAIAHPVPQEQRERGVYSILFTVPEKNGEWHPILDLKHHRLKTIFKRCPYADYGCSGPSTYVIGEDFDLTL</sequence>
<protein>
    <submittedName>
        <fullName evidence="1">Uncharacterized protein</fullName>
    </submittedName>
</protein>
<name>A0ACB8FAT6_9SAUR</name>
<proteinExistence type="predicted"/>
<gene>
    <name evidence="1" type="ORF">K3G42_018889</name>
</gene>
<accession>A0ACB8FAT6</accession>
<evidence type="ECO:0000313" key="1">
    <source>
        <dbReference type="EMBL" id="KAH8001944.1"/>
    </source>
</evidence>
<dbReference type="Proteomes" id="UP000827872">
    <property type="component" value="Linkage Group LG08"/>
</dbReference>
<comment type="caution">
    <text evidence="1">The sequence shown here is derived from an EMBL/GenBank/DDBJ whole genome shotgun (WGS) entry which is preliminary data.</text>
</comment>
<organism evidence="1 2">
    <name type="scientific">Sphaerodactylus townsendi</name>
    <dbReference type="NCBI Taxonomy" id="933632"/>
    <lineage>
        <taxon>Eukaryota</taxon>
        <taxon>Metazoa</taxon>
        <taxon>Chordata</taxon>
        <taxon>Craniata</taxon>
        <taxon>Vertebrata</taxon>
        <taxon>Euteleostomi</taxon>
        <taxon>Lepidosauria</taxon>
        <taxon>Squamata</taxon>
        <taxon>Bifurcata</taxon>
        <taxon>Gekkota</taxon>
        <taxon>Sphaerodactylidae</taxon>
        <taxon>Sphaerodactylus</taxon>
    </lineage>
</organism>
<keyword evidence="2" id="KW-1185">Reference proteome</keyword>
<dbReference type="EMBL" id="CM037621">
    <property type="protein sequence ID" value="KAH8001944.1"/>
    <property type="molecule type" value="Genomic_DNA"/>
</dbReference>